<evidence type="ECO:0000313" key="4">
    <source>
        <dbReference type="Proteomes" id="UP000053477"/>
    </source>
</evidence>
<feature type="region of interest" description="Disordered" evidence="1">
    <location>
        <begin position="352"/>
        <end position="384"/>
    </location>
</feature>
<protein>
    <submittedName>
        <fullName evidence="3">Uncharacterized protein</fullName>
    </submittedName>
</protein>
<evidence type="ECO:0000313" key="3">
    <source>
        <dbReference type="EMBL" id="KLO13315.1"/>
    </source>
</evidence>
<organism evidence="3 4">
    <name type="scientific">Schizopora paradoxa</name>
    <dbReference type="NCBI Taxonomy" id="27342"/>
    <lineage>
        <taxon>Eukaryota</taxon>
        <taxon>Fungi</taxon>
        <taxon>Dikarya</taxon>
        <taxon>Basidiomycota</taxon>
        <taxon>Agaricomycotina</taxon>
        <taxon>Agaricomycetes</taxon>
        <taxon>Hymenochaetales</taxon>
        <taxon>Schizoporaceae</taxon>
        <taxon>Schizopora</taxon>
    </lineage>
</organism>
<dbReference type="InParanoid" id="A0A0H2RMX2"/>
<evidence type="ECO:0000256" key="1">
    <source>
        <dbReference type="SAM" id="MobiDB-lite"/>
    </source>
</evidence>
<keyword evidence="2" id="KW-1133">Transmembrane helix</keyword>
<accession>A0A0H2RMX2</accession>
<dbReference type="Gene3D" id="2.60.120.260">
    <property type="entry name" value="Galactose-binding domain-like"/>
    <property type="match status" value="1"/>
</dbReference>
<evidence type="ECO:0000256" key="2">
    <source>
        <dbReference type="SAM" id="Phobius"/>
    </source>
</evidence>
<dbReference type="AlphaFoldDB" id="A0A0H2RMX2"/>
<keyword evidence="2" id="KW-0472">Membrane</keyword>
<dbReference type="OrthoDB" id="3052647at2759"/>
<gene>
    <name evidence="3" type="ORF">SCHPADRAFT_940447</name>
</gene>
<feature type="compositionally biased region" description="Polar residues" evidence="1">
    <location>
        <begin position="44"/>
        <end position="59"/>
    </location>
</feature>
<keyword evidence="2" id="KW-0812">Transmembrane</keyword>
<feature type="region of interest" description="Disordered" evidence="1">
    <location>
        <begin position="30"/>
        <end position="59"/>
    </location>
</feature>
<proteinExistence type="predicted"/>
<reference evidence="3 4" key="1">
    <citation type="submission" date="2015-04" db="EMBL/GenBank/DDBJ databases">
        <title>Complete genome sequence of Schizopora paradoxa KUC8140, a cosmopolitan wood degrader in East Asia.</title>
        <authorList>
            <consortium name="DOE Joint Genome Institute"/>
            <person name="Min B."/>
            <person name="Park H."/>
            <person name="Jang Y."/>
            <person name="Kim J.-J."/>
            <person name="Kim K.H."/>
            <person name="Pangilinan J."/>
            <person name="Lipzen A."/>
            <person name="Riley R."/>
            <person name="Grigoriev I.V."/>
            <person name="Spatafora J.W."/>
            <person name="Choi I.-G."/>
        </authorList>
    </citation>
    <scope>NUCLEOTIDE SEQUENCE [LARGE SCALE GENOMIC DNA]</scope>
    <source>
        <strain evidence="3 4">KUC8140</strain>
    </source>
</reference>
<sequence length="410" mass="44237">MAEMRPQIFRVQLTKETLMLSQMRPSNFFSHGGESGGVERGFKRQNNATTSSDSGSQCTQSGIFNPSNHTTLQDNNATVAYSGNWTIVSGSSALGDLSQHETFAQNASIFAPFSGSQIMVVGTVPNGTDNITASYSIDDGTPQTRSVPSHIGCDILDEPFFMMTGLKEEQHNITITVLQVGNRPFMFNFFALDLKDSSSGITKGKSVSAGFVAGIVAAGVVVCLLVCASVFALRRRSARLRMKRSSIPDNEKHDVDLISICSTCREHRVGTSSQNLYASYCANFFFLAVPFSTDNVPHDTASDGDASSGIVEVSRSGPPSVVGHDQRRSRTPISRSFSKSFFEGVQTQATRVSNATRAMRGSRKDRTSRSFPPIQTPDGPEVELDVSRGAEGAWGSRRISSGSSTTFVCE</sequence>
<dbReference type="Proteomes" id="UP000053477">
    <property type="component" value="Unassembled WGS sequence"/>
</dbReference>
<name>A0A0H2RMX2_9AGAM</name>
<dbReference type="EMBL" id="KQ085961">
    <property type="protein sequence ID" value="KLO13315.1"/>
    <property type="molecule type" value="Genomic_DNA"/>
</dbReference>
<feature type="region of interest" description="Disordered" evidence="1">
    <location>
        <begin position="299"/>
        <end position="331"/>
    </location>
</feature>
<feature type="transmembrane region" description="Helical" evidence="2">
    <location>
        <begin position="211"/>
        <end position="233"/>
    </location>
</feature>
<keyword evidence="4" id="KW-1185">Reference proteome</keyword>